<keyword evidence="8 9" id="KW-0472">Membrane</keyword>
<dbReference type="GO" id="GO:0005774">
    <property type="term" value="C:vacuolar membrane"/>
    <property type="evidence" value="ECO:0007669"/>
    <property type="project" value="UniProtKB-SubCell"/>
</dbReference>
<dbReference type="SMART" id="SM00382">
    <property type="entry name" value="AAA"/>
    <property type="match status" value="1"/>
</dbReference>
<feature type="domain" description="ABC transmembrane type-1" evidence="11">
    <location>
        <begin position="120"/>
        <end position="408"/>
    </location>
</feature>
<evidence type="ECO:0000259" key="10">
    <source>
        <dbReference type="PROSITE" id="PS50893"/>
    </source>
</evidence>
<dbReference type="GO" id="GO:0016887">
    <property type="term" value="F:ATP hydrolysis activity"/>
    <property type="evidence" value="ECO:0007669"/>
    <property type="project" value="InterPro"/>
</dbReference>
<dbReference type="VEuPathDB" id="FungiDB:H310_14534"/>
<organism evidence="12">
    <name type="scientific">Aphanomyces invadans</name>
    <dbReference type="NCBI Taxonomy" id="157072"/>
    <lineage>
        <taxon>Eukaryota</taxon>
        <taxon>Sar</taxon>
        <taxon>Stramenopiles</taxon>
        <taxon>Oomycota</taxon>
        <taxon>Saprolegniomycetes</taxon>
        <taxon>Saprolegniales</taxon>
        <taxon>Verrucalvaceae</taxon>
        <taxon>Aphanomyces</taxon>
    </lineage>
</organism>
<keyword evidence="5" id="KW-0547">Nucleotide-binding</keyword>
<dbReference type="InterPro" id="IPR017871">
    <property type="entry name" value="ABC_transporter-like_CS"/>
</dbReference>
<dbReference type="GO" id="GO:0005524">
    <property type="term" value="F:ATP binding"/>
    <property type="evidence" value="ECO:0007669"/>
    <property type="project" value="UniProtKB-KW"/>
</dbReference>
<comment type="subcellular location">
    <subcellularLocation>
        <location evidence="1">Vacuole membrane</location>
        <topology evidence="1">Multi-pass membrane protein</topology>
    </subcellularLocation>
</comment>
<dbReference type="InterPro" id="IPR011527">
    <property type="entry name" value="ABC1_TM_dom"/>
</dbReference>
<evidence type="ECO:0000256" key="6">
    <source>
        <dbReference type="ARBA" id="ARBA00022840"/>
    </source>
</evidence>
<reference evidence="12" key="1">
    <citation type="submission" date="2013-12" db="EMBL/GenBank/DDBJ databases">
        <title>The Genome Sequence of Aphanomyces invadans NJM9701.</title>
        <authorList>
            <consortium name="The Broad Institute Genomics Platform"/>
            <person name="Russ C."/>
            <person name="Tyler B."/>
            <person name="van West P."/>
            <person name="Dieguez-Uribeondo J."/>
            <person name="Young S.K."/>
            <person name="Zeng Q."/>
            <person name="Gargeya S."/>
            <person name="Fitzgerald M."/>
            <person name="Abouelleil A."/>
            <person name="Alvarado L."/>
            <person name="Chapman S.B."/>
            <person name="Gainer-Dewar J."/>
            <person name="Goldberg J."/>
            <person name="Griggs A."/>
            <person name="Gujja S."/>
            <person name="Hansen M."/>
            <person name="Howarth C."/>
            <person name="Imamovic A."/>
            <person name="Ireland A."/>
            <person name="Larimer J."/>
            <person name="McCowan C."/>
            <person name="Murphy C."/>
            <person name="Pearson M."/>
            <person name="Poon T.W."/>
            <person name="Priest M."/>
            <person name="Roberts A."/>
            <person name="Saif S."/>
            <person name="Shea T."/>
            <person name="Sykes S."/>
            <person name="Wortman J."/>
            <person name="Nusbaum C."/>
            <person name="Birren B."/>
        </authorList>
    </citation>
    <scope>NUCLEOTIDE SEQUENCE [LARGE SCALE GENOMIC DNA]</scope>
    <source>
        <strain evidence="12">NJM9701</strain>
    </source>
</reference>
<dbReference type="InterPro" id="IPR050173">
    <property type="entry name" value="ABC_transporter_C-like"/>
</dbReference>
<dbReference type="SUPFAM" id="SSF90123">
    <property type="entry name" value="ABC transporter transmembrane region"/>
    <property type="match status" value="1"/>
</dbReference>
<dbReference type="InterPro" id="IPR036640">
    <property type="entry name" value="ABC1_TM_sf"/>
</dbReference>
<dbReference type="PANTHER" id="PTHR24223:SF443">
    <property type="entry name" value="MULTIDRUG-RESISTANCE LIKE PROTEIN 1, ISOFORM I"/>
    <property type="match status" value="1"/>
</dbReference>
<evidence type="ECO:0000256" key="3">
    <source>
        <dbReference type="ARBA" id="ARBA00022692"/>
    </source>
</evidence>
<keyword evidence="4" id="KW-0677">Repeat</keyword>
<evidence type="ECO:0000259" key="11">
    <source>
        <dbReference type="PROSITE" id="PS50929"/>
    </source>
</evidence>
<dbReference type="OrthoDB" id="77998at2759"/>
<evidence type="ECO:0000256" key="7">
    <source>
        <dbReference type="ARBA" id="ARBA00022989"/>
    </source>
</evidence>
<evidence type="ECO:0000256" key="2">
    <source>
        <dbReference type="ARBA" id="ARBA00022448"/>
    </source>
</evidence>
<keyword evidence="3 9" id="KW-0812">Transmembrane</keyword>
<protein>
    <recommendedName>
        <fullName evidence="13">ABC transmembrane type-1 domain-containing protein</fullName>
    </recommendedName>
</protein>
<sequence>MMAPKDEVGVVNDGPTVEFTALASPKEAQAPPNGDIAWRDVPNPMGAASWFSLVTMLWMDRLIQRGAKKTLQEQDVWKLSPKDTAAYLNERFQIHWEREKLEATPDYARAIWRTLQTKTLWTTALYGLYSVLMLVQPTVIKSLLDFLQTPDGMTAHTSIGISSGYALAGLLTVLSFVSVTMVDFGQYLTSNLGVNAKSIVMDSVYLKTLRLSGFARREMSSGEIVTLSSVDSERLFQGYMVGPWVVVAPFTLLLIFILIGVDMGAVVGAVVGVSMAAVLYWSYVSSKAVGKVRRDVLTVQAERIKLTNEILQGVRVVKMYAWEGFVQAQIEAIRARELALLRTYQYQRVLNTVMLSIAPVFSLALCLAVYAAQGHELTPSRAFTALAYMNVARLPCTVFSSSIMFASEALASCARIGKFMVANEIPDDAPILQEMQGTSCDPKVDLDEASFSWNADLAGASTPMDAVPLTLKRINLSIAAGTLTIVVGPVGAGKSSLISAILGEIQQVSGRREVAGRVAYVNQEAWIQHATVRDNILFSAALDTAKYDRVVAACQLKADLAILPDGDETEIGERGINLSGGQKARVSLARAMYRSDMADLVLLDDPLSALDVHVAGAVFRESTTISYRKPTACLSWRTARSLETARLMRSRSHFPT</sequence>
<evidence type="ECO:0000256" key="9">
    <source>
        <dbReference type="SAM" id="Phobius"/>
    </source>
</evidence>
<dbReference type="STRING" id="157072.A0A024TAV4"/>
<dbReference type="PROSITE" id="PS50893">
    <property type="entry name" value="ABC_TRANSPORTER_2"/>
    <property type="match status" value="1"/>
</dbReference>
<dbReference type="eggNOG" id="KOG0054">
    <property type="taxonomic scope" value="Eukaryota"/>
</dbReference>
<dbReference type="Pfam" id="PF00005">
    <property type="entry name" value="ABC_tran"/>
    <property type="match status" value="1"/>
</dbReference>
<feature type="transmembrane region" description="Helical" evidence="9">
    <location>
        <begin position="265"/>
        <end position="284"/>
    </location>
</feature>
<dbReference type="AlphaFoldDB" id="A0A024TAV4"/>
<feature type="transmembrane region" description="Helical" evidence="9">
    <location>
        <begin position="119"/>
        <end position="139"/>
    </location>
</feature>
<accession>A0A024TAV4</accession>
<dbReference type="Gene3D" id="3.40.50.300">
    <property type="entry name" value="P-loop containing nucleotide triphosphate hydrolases"/>
    <property type="match status" value="1"/>
</dbReference>
<evidence type="ECO:0000256" key="5">
    <source>
        <dbReference type="ARBA" id="ARBA00022741"/>
    </source>
</evidence>
<dbReference type="GeneID" id="20091584"/>
<dbReference type="EMBL" id="KI914024">
    <property type="protein sequence ID" value="ETV90746.1"/>
    <property type="molecule type" value="Genomic_DNA"/>
</dbReference>
<dbReference type="FunFam" id="3.40.50.300:FF:000997">
    <property type="entry name" value="Multidrug resistance-associated protein 1"/>
    <property type="match status" value="1"/>
</dbReference>
<proteinExistence type="predicted"/>
<evidence type="ECO:0000313" key="12">
    <source>
        <dbReference type="EMBL" id="ETV90746.1"/>
    </source>
</evidence>
<dbReference type="GO" id="GO:0140359">
    <property type="term" value="F:ABC-type transporter activity"/>
    <property type="evidence" value="ECO:0007669"/>
    <property type="project" value="InterPro"/>
</dbReference>
<gene>
    <name evidence="12" type="ORF">H310_14534</name>
</gene>
<feature type="transmembrane region" description="Helical" evidence="9">
    <location>
        <begin position="159"/>
        <end position="182"/>
    </location>
</feature>
<dbReference type="Gene3D" id="1.20.1560.10">
    <property type="entry name" value="ABC transporter type 1, transmembrane domain"/>
    <property type="match status" value="1"/>
</dbReference>
<dbReference type="InterPro" id="IPR003439">
    <property type="entry name" value="ABC_transporter-like_ATP-bd"/>
</dbReference>
<feature type="domain" description="ABC transporter" evidence="10">
    <location>
        <begin position="444"/>
        <end position="655"/>
    </location>
</feature>
<dbReference type="InterPro" id="IPR044746">
    <property type="entry name" value="ABCC_6TM_D1"/>
</dbReference>
<keyword evidence="6" id="KW-0067">ATP-binding</keyword>
<name>A0A024TAV4_9STRA</name>
<dbReference type="PROSITE" id="PS00211">
    <property type="entry name" value="ABC_TRANSPORTER_1"/>
    <property type="match status" value="1"/>
</dbReference>
<dbReference type="InterPro" id="IPR027417">
    <property type="entry name" value="P-loop_NTPase"/>
</dbReference>
<dbReference type="SUPFAM" id="SSF52540">
    <property type="entry name" value="P-loop containing nucleoside triphosphate hydrolases"/>
    <property type="match status" value="1"/>
</dbReference>
<evidence type="ECO:0000256" key="4">
    <source>
        <dbReference type="ARBA" id="ARBA00022737"/>
    </source>
</evidence>
<dbReference type="InterPro" id="IPR003593">
    <property type="entry name" value="AAA+_ATPase"/>
</dbReference>
<dbReference type="PROSITE" id="PS50929">
    <property type="entry name" value="ABC_TM1F"/>
    <property type="match status" value="1"/>
</dbReference>
<dbReference type="CDD" id="cd03250">
    <property type="entry name" value="ABCC_MRP_domain1"/>
    <property type="match status" value="1"/>
</dbReference>
<evidence type="ECO:0008006" key="13">
    <source>
        <dbReference type="Google" id="ProtNLM"/>
    </source>
</evidence>
<dbReference type="RefSeq" id="XP_008880636.1">
    <property type="nucleotide sequence ID" value="XM_008882414.1"/>
</dbReference>
<evidence type="ECO:0000256" key="1">
    <source>
        <dbReference type="ARBA" id="ARBA00004128"/>
    </source>
</evidence>
<evidence type="ECO:0000256" key="8">
    <source>
        <dbReference type="ARBA" id="ARBA00023136"/>
    </source>
</evidence>
<keyword evidence="2" id="KW-0813">Transport</keyword>
<feature type="transmembrane region" description="Helical" evidence="9">
    <location>
        <begin position="241"/>
        <end position="259"/>
    </location>
</feature>
<dbReference type="CDD" id="cd18579">
    <property type="entry name" value="ABC_6TM_ABCC_D1"/>
    <property type="match status" value="1"/>
</dbReference>
<dbReference type="Pfam" id="PF00664">
    <property type="entry name" value="ABC_membrane"/>
    <property type="match status" value="1"/>
</dbReference>
<dbReference type="PANTHER" id="PTHR24223">
    <property type="entry name" value="ATP-BINDING CASSETTE SUB-FAMILY C"/>
    <property type="match status" value="1"/>
</dbReference>
<feature type="transmembrane region" description="Helical" evidence="9">
    <location>
        <begin position="349"/>
        <end position="372"/>
    </location>
</feature>
<keyword evidence="7 9" id="KW-1133">Transmembrane helix</keyword>